<dbReference type="OrthoDB" id="7480986at2759"/>
<dbReference type="EMBL" id="BGZK01002290">
    <property type="protein sequence ID" value="GBP92610.1"/>
    <property type="molecule type" value="Genomic_DNA"/>
</dbReference>
<dbReference type="Gene3D" id="3.60.10.10">
    <property type="entry name" value="Endonuclease/exonuclease/phosphatase"/>
    <property type="match status" value="1"/>
</dbReference>
<feature type="coiled-coil region" evidence="1">
    <location>
        <begin position="570"/>
        <end position="600"/>
    </location>
</feature>
<evidence type="ECO:0000313" key="5">
    <source>
        <dbReference type="Proteomes" id="UP000299102"/>
    </source>
</evidence>
<evidence type="ECO:0000256" key="2">
    <source>
        <dbReference type="SAM" id="MobiDB-lite"/>
    </source>
</evidence>
<gene>
    <name evidence="4" type="ORF">EVAR_63089_1</name>
</gene>
<feature type="compositionally biased region" description="Polar residues" evidence="2">
    <location>
        <begin position="47"/>
        <end position="82"/>
    </location>
</feature>
<dbReference type="InterPro" id="IPR005135">
    <property type="entry name" value="Endo/exonuclease/phosphatase"/>
</dbReference>
<comment type="caution">
    <text evidence="4">The sequence shown here is derived from an EMBL/GenBank/DDBJ whole genome shotgun (WGS) entry which is preliminary data.</text>
</comment>
<dbReference type="PANTHER" id="PTHR33273">
    <property type="entry name" value="DOMAIN-CONTAINING PROTEIN, PUTATIVE-RELATED"/>
    <property type="match status" value="1"/>
</dbReference>
<accession>A0A4C1ZX85</accession>
<dbReference type="PANTHER" id="PTHR33273:SF4">
    <property type="entry name" value="ENDONUCLEASE_EXONUCLEASE_PHOSPHATASE DOMAIN-CONTAINING PROTEIN"/>
    <property type="match status" value="1"/>
</dbReference>
<dbReference type="GO" id="GO:0003964">
    <property type="term" value="F:RNA-directed DNA polymerase activity"/>
    <property type="evidence" value="ECO:0007669"/>
    <property type="project" value="UniProtKB-KW"/>
</dbReference>
<name>A0A4C1ZX85_EUMVA</name>
<feature type="compositionally biased region" description="Polar residues" evidence="2">
    <location>
        <begin position="99"/>
        <end position="111"/>
    </location>
</feature>
<evidence type="ECO:0000313" key="4">
    <source>
        <dbReference type="EMBL" id="GBP92610.1"/>
    </source>
</evidence>
<keyword evidence="4" id="KW-0548">Nucleotidyltransferase</keyword>
<dbReference type="SUPFAM" id="SSF56219">
    <property type="entry name" value="DNase I-like"/>
    <property type="match status" value="1"/>
</dbReference>
<dbReference type="Pfam" id="PF14529">
    <property type="entry name" value="Exo_endo_phos_2"/>
    <property type="match status" value="1"/>
</dbReference>
<organism evidence="4 5">
    <name type="scientific">Eumeta variegata</name>
    <name type="common">Bagworm moth</name>
    <name type="synonym">Eumeta japonica</name>
    <dbReference type="NCBI Taxonomy" id="151549"/>
    <lineage>
        <taxon>Eukaryota</taxon>
        <taxon>Metazoa</taxon>
        <taxon>Ecdysozoa</taxon>
        <taxon>Arthropoda</taxon>
        <taxon>Hexapoda</taxon>
        <taxon>Insecta</taxon>
        <taxon>Pterygota</taxon>
        <taxon>Neoptera</taxon>
        <taxon>Endopterygota</taxon>
        <taxon>Lepidoptera</taxon>
        <taxon>Glossata</taxon>
        <taxon>Ditrysia</taxon>
        <taxon>Tineoidea</taxon>
        <taxon>Psychidae</taxon>
        <taxon>Oiketicinae</taxon>
        <taxon>Eumeta</taxon>
    </lineage>
</organism>
<dbReference type="AlphaFoldDB" id="A0A4C1ZX85"/>
<feature type="region of interest" description="Disordered" evidence="2">
    <location>
        <begin position="47"/>
        <end position="111"/>
    </location>
</feature>
<keyword evidence="4" id="KW-0808">Transferase</keyword>
<dbReference type="InterPro" id="IPR036691">
    <property type="entry name" value="Endo/exonu/phosph_ase_sf"/>
</dbReference>
<sequence>MSTNKNQKTYTQQHFHEGLFGARQRSLSLSDCSSSVKQLEHESNLITLQPSPLQNEATNPADTYVGQNNTTEKQMGARTNQEWQRDRVPRNKRKRNESSTESKTLQSANKRTNYSVPVHNRFEILNDDGPIIENKNKEYTPKLEPIFVTGVVDVTPLRDLLNKVAGATIFTTTTLRSGHIIKLMPTDIETYKAIRDNLIDNSIKHYTYKLKSERAYRVVIRGLHATEDTTMIKVELNSKGHKISSTEGLNIRFITWNANGLTDRRQEFELFMCTEKIDIALISETRLTERSHISFYNYTIYRTEHPSRNSHGGTAVILRNNIKHYSLQPYKTEKIQATSIKIQHKHGETIVAAVYCPPRHSITAEEFEQFFKQLGPVFICGSFWNAKHNYWGSRLINPRRRQLYKANKNLNLESISHGEPTYWPIDLNKIPDLRDFYITKNVGQHYLKIEKCEDLSSDHTSVILNLFKHVVPIESPDYTYSKNKNWDLFREIITGKVDLNIRLKTNDDIETSIEKFNSNIHTAAFTSTPKPKKRIVKVKQKDYPRSIVEKIRERRKLRSEWHITRYPIDKTRLNKATKQLKDMIKEHENLQSHLSHLTADKDTNYSLWRATKNFKRPKNHVPPLRRYEGAWARSDYMTRQLLLPSIYTKSLHL</sequence>
<evidence type="ECO:0000256" key="1">
    <source>
        <dbReference type="SAM" id="Coils"/>
    </source>
</evidence>
<keyword evidence="5" id="KW-1185">Reference proteome</keyword>
<reference evidence="4 5" key="1">
    <citation type="journal article" date="2019" name="Commun. Biol.">
        <title>The bagworm genome reveals a unique fibroin gene that provides high tensile strength.</title>
        <authorList>
            <person name="Kono N."/>
            <person name="Nakamura H."/>
            <person name="Ohtoshi R."/>
            <person name="Tomita M."/>
            <person name="Numata K."/>
            <person name="Arakawa K."/>
        </authorList>
    </citation>
    <scope>NUCLEOTIDE SEQUENCE [LARGE SCALE GENOMIC DNA]</scope>
</reference>
<dbReference type="Proteomes" id="UP000299102">
    <property type="component" value="Unassembled WGS sequence"/>
</dbReference>
<keyword evidence="4" id="KW-0695">RNA-directed DNA polymerase</keyword>
<proteinExistence type="predicted"/>
<feature type="domain" description="Endonuclease/exonuclease/phosphatase" evidence="3">
    <location>
        <begin position="351"/>
        <end position="462"/>
    </location>
</feature>
<evidence type="ECO:0000259" key="3">
    <source>
        <dbReference type="Pfam" id="PF14529"/>
    </source>
</evidence>
<protein>
    <submittedName>
        <fullName evidence="4">RNA-directed DNA polymerase from mobile element jockey</fullName>
    </submittedName>
</protein>
<keyword evidence="1" id="KW-0175">Coiled coil</keyword>